<evidence type="ECO:0000259" key="1">
    <source>
        <dbReference type="Pfam" id="PF03869"/>
    </source>
</evidence>
<organism evidence="2 3">
    <name type="scientific">Emticicia agri</name>
    <dbReference type="NCBI Taxonomy" id="2492393"/>
    <lineage>
        <taxon>Bacteria</taxon>
        <taxon>Pseudomonadati</taxon>
        <taxon>Bacteroidota</taxon>
        <taxon>Cytophagia</taxon>
        <taxon>Cytophagales</taxon>
        <taxon>Leadbetterellaceae</taxon>
        <taxon>Emticicia</taxon>
    </lineage>
</organism>
<keyword evidence="3" id="KW-1185">Reference proteome</keyword>
<dbReference type="GO" id="GO:0006355">
    <property type="term" value="P:regulation of DNA-templated transcription"/>
    <property type="evidence" value="ECO:0007669"/>
    <property type="project" value="InterPro"/>
</dbReference>
<dbReference type="Pfam" id="PF03869">
    <property type="entry name" value="Arc"/>
    <property type="match status" value="1"/>
</dbReference>
<dbReference type="Gene3D" id="1.10.1220.10">
    <property type="entry name" value="Met repressor-like"/>
    <property type="match status" value="1"/>
</dbReference>
<dbReference type="AlphaFoldDB" id="A0A4Q5LY35"/>
<dbReference type="OrthoDB" id="9812601at2"/>
<keyword evidence="2" id="KW-0238">DNA-binding</keyword>
<protein>
    <submittedName>
        <fullName evidence="2">Arc family DNA-binding protein</fullName>
    </submittedName>
</protein>
<reference evidence="2 3" key="1">
    <citation type="submission" date="2019-02" db="EMBL/GenBank/DDBJ databases">
        <title>Bacterial novel species Emticicia sp. 17J42-9 isolated from soil.</title>
        <authorList>
            <person name="Jung H.-Y."/>
        </authorList>
    </citation>
    <scope>NUCLEOTIDE SEQUENCE [LARGE SCALE GENOMIC DNA]</scope>
    <source>
        <strain evidence="2 3">17J42-9</strain>
    </source>
</reference>
<dbReference type="InterPro" id="IPR010985">
    <property type="entry name" value="Ribbon_hlx_hlx"/>
</dbReference>
<dbReference type="RefSeq" id="WP_130022049.1">
    <property type="nucleotide sequence ID" value="NZ_SEWF01000022.1"/>
</dbReference>
<dbReference type="GO" id="GO:0003677">
    <property type="term" value="F:DNA binding"/>
    <property type="evidence" value="ECO:0007669"/>
    <property type="project" value="UniProtKB-KW"/>
</dbReference>
<evidence type="ECO:0000313" key="3">
    <source>
        <dbReference type="Proteomes" id="UP000293162"/>
    </source>
</evidence>
<dbReference type="InterPro" id="IPR013321">
    <property type="entry name" value="Arc_rbn_hlx_hlx"/>
</dbReference>
<dbReference type="Proteomes" id="UP000293162">
    <property type="component" value="Unassembled WGS sequence"/>
</dbReference>
<comment type="caution">
    <text evidence="2">The sequence shown here is derived from an EMBL/GenBank/DDBJ whole genome shotgun (WGS) entry which is preliminary data.</text>
</comment>
<dbReference type="SUPFAM" id="SSF47598">
    <property type="entry name" value="Ribbon-helix-helix"/>
    <property type="match status" value="1"/>
</dbReference>
<name>A0A4Q5LY35_9BACT</name>
<feature type="domain" description="Arc-like DNA binding" evidence="1">
    <location>
        <begin position="3"/>
        <end position="45"/>
    </location>
</feature>
<accession>A0A4Q5LY35</accession>
<dbReference type="InterPro" id="IPR005569">
    <property type="entry name" value="Arc_DNA-bd_dom"/>
</dbReference>
<proteinExistence type="predicted"/>
<dbReference type="EMBL" id="SEWF01000022">
    <property type="protein sequence ID" value="RYU94682.1"/>
    <property type="molecule type" value="Genomic_DNA"/>
</dbReference>
<sequence>MASEKKPFVLRISPEVLKELEKWSAEEFRSLNGQIEYILSDALKKRKKSKKSEE</sequence>
<gene>
    <name evidence="2" type="ORF">EWM59_15210</name>
</gene>
<evidence type="ECO:0000313" key="2">
    <source>
        <dbReference type="EMBL" id="RYU94682.1"/>
    </source>
</evidence>